<dbReference type="OrthoDB" id="5405146at2"/>
<keyword evidence="2" id="KW-0597">Phosphoprotein</keyword>
<dbReference type="Proteomes" id="UP000292781">
    <property type="component" value="Unassembled WGS sequence"/>
</dbReference>
<dbReference type="CDD" id="cd17535">
    <property type="entry name" value="REC_NarL-like"/>
    <property type="match status" value="1"/>
</dbReference>
<evidence type="ECO:0000313" key="4">
    <source>
        <dbReference type="EMBL" id="TBW40865.1"/>
    </source>
</evidence>
<accession>A0A4Q9VY19</accession>
<organism evidence="4 5">
    <name type="scientific">Siculibacillus lacustris</name>
    <dbReference type="NCBI Taxonomy" id="1549641"/>
    <lineage>
        <taxon>Bacteria</taxon>
        <taxon>Pseudomonadati</taxon>
        <taxon>Pseudomonadota</taxon>
        <taxon>Alphaproteobacteria</taxon>
        <taxon>Hyphomicrobiales</taxon>
        <taxon>Ancalomicrobiaceae</taxon>
        <taxon>Siculibacillus</taxon>
    </lineage>
</organism>
<evidence type="ECO:0000259" key="3">
    <source>
        <dbReference type="PROSITE" id="PS50110"/>
    </source>
</evidence>
<name>A0A4Q9VY19_9HYPH</name>
<protein>
    <submittedName>
        <fullName evidence="4">Response regulator transcription factor</fullName>
    </submittedName>
</protein>
<gene>
    <name evidence="4" type="ORF">EYW49_01555</name>
</gene>
<evidence type="ECO:0000313" key="5">
    <source>
        <dbReference type="Proteomes" id="UP000292781"/>
    </source>
</evidence>
<dbReference type="InterPro" id="IPR058245">
    <property type="entry name" value="NreC/VraR/RcsB-like_REC"/>
</dbReference>
<dbReference type="AlphaFoldDB" id="A0A4Q9VY19"/>
<dbReference type="InterPro" id="IPR016032">
    <property type="entry name" value="Sig_transdc_resp-reg_C-effctor"/>
</dbReference>
<dbReference type="PROSITE" id="PS50110">
    <property type="entry name" value="RESPONSE_REGULATORY"/>
    <property type="match status" value="1"/>
</dbReference>
<dbReference type="GO" id="GO:0003677">
    <property type="term" value="F:DNA binding"/>
    <property type="evidence" value="ECO:0007669"/>
    <property type="project" value="UniProtKB-KW"/>
</dbReference>
<proteinExistence type="predicted"/>
<dbReference type="InterPro" id="IPR039420">
    <property type="entry name" value="WalR-like"/>
</dbReference>
<dbReference type="Gene3D" id="1.10.10.10">
    <property type="entry name" value="Winged helix-like DNA-binding domain superfamily/Winged helix DNA-binding domain"/>
    <property type="match status" value="1"/>
</dbReference>
<dbReference type="EMBL" id="SJFN01000002">
    <property type="protein sequence ID" value="TBW40865.1"/>
    <property type="molecule type" value="Genomic_DNA"/>
</dbReference>
<dbReference type="SMART" id="SM00448">
    <property type="entry name" value="REC"/>
    <property type="match status" value="1"/>
</dbReference>
<dbReference type="PANTHER" id="PTHR43214:SF37">
    <property type="entry name" value="TRANSCRIPTIONAL REGULATORY PROTEIN YDFI"/>
    <property type="match status" value="1"/>
</dbReference>
<evidence type="ECO:0000256" key="1">
    <source>
        <dbReference type="ARBA" id="ARBA00023125"/>
    </source>
</evidence>
<keyword evidence="1" id="KW-0238">DNA-binding</keyword>
<keyword evidence="5" id="KW-1185">Reference proteome</keyword>
<reference evidence="4 5" key="1">
    <citation type="submission" date="2019-02" db="EMBL/GenBank/DDBJ databases">
        <title>Siculibacillus lacustris gen. nov., sp. nov., a new rosette-forming bacterium isolated from a freshwater crater lake (Lake St. Ana, Romania).</title>
        <authorList>
            <person name="Felfoldi T."/>
            <person name="Marton Z."/>
            <person name="Szabo A."/>
            <person name="Mentes A."/>
            <person name="Boka K."/>
            <person name="Marialigeti K."/>
            <person name="Mathe I."/>
            <person name="Koncz M."/>
            <person name="Schumann P."/>
            <person name="Toth E."/>
        </authorList>
    </citation>
    <scope>NUCLEOTIDE SEQUENCE [LARGE SCALE GENOMIC DNA]</scope>
    <source>
        <strain evidence="4 5">SA-279</strain>
    </source>
</reference>
<dbReference type="Pfam" id="PF00072">
    <property type="entry name" value="Response_reg"/>
    <property type="match status" value="1"/>
</dbReference>
<dbReference type="InterPro" id="IPR001789">
    <property type="entry name" value="Sig_transdc_resp-reg_receiver"/>
</dbReference>
<dbReference type="InterPro" id="IPR011006">
    <property type="entry name" value="CheY-like_superfamily"/>
</dbReference>
<feature type="modified residue" description="4-aspartylphosphate" evidence="2">
    <location>
        <position position="55"/>
    </location>
</feature>
<dbReference type="SUPFAM" id="SSF46894">
    <property type="entry name" value="C-terminal effector domain of the bipartite response regulators"/>
    <property type="match status" value="1"/>
</dbReference>
<feature type="domain" description="Response regulatory" evidence="3">
    <location>
        <begin position="3"/>
        <end position="124"/>
    </location>
</feature>
<dbReference type="GO" id="GO:0000160">
    <property type="term" value="P:phosphorelay signal transduction system"/>
    <property type="evidence" value="ECO:0007669"/>
    <property type="project" value="InterPro"/>
</dbReference>
<dbReference type="SUPFAM" id="SSF52172">
    <property type="entry name" value="CheY-like"/>
    <property type="match status" value="1"/>
</dbReference>
<evidence type="ECO:0000256" key="2">
    <source>
        <dbReference type="PROSITE-ProRule" id="PRU00169"/>
    </source>
</evidence>
<comment type="caution">
    <text evidence="4">The sequence shown here is derived from an EMBL/GenBank/DDBJ whole genome shotgun (WGS) entry which is preliminary data.</text>
</comment>
<dbReference type="GO" id="GO:0006355">
    <property type="term" value="P:regulation of DNA-templated transcription"/>
    <property type="evidence" value="ECO:0007669"/>
    <property type="project" value="InterPro"/>
</dbReference>
<dbReference type="InterPro" id="IPR036388">
    <property type="entry name" value="WH-like_DNA-bd_sf"/>
</dbReference>
<sequence length="248" mass="27183">MSTFLIVEDDALHRSFLREVILLSDLGCTRLVEAEDGEAAVRLAREVEPAGIVMDLQMPKKTGVQAAKAIWATNPAMPIVFWSNYADEAYVRGITKIVPACATYGYLLKTASKERLLRSIQCVFQEGQNIVDREIRGVQQRGAGHSEGLTDAEYEALLDIAIGLTDQAIATRRRISLRSVQGRLQLLYAKLGLVEMPLLDGGTAEYNSRSRAVAVALMSRLINGKSIEAADSDYRRTAGDDGAPERRG</sequence>
<dbReference type="Gene3D" id="3.40.50.2300">
    <property type="match status" value="1"/>
</dbReference>
<dbReference type="PANTHER" id="PTHR43214">
    <property type="entry name" value="TWO-COMPONENT RESPONSE REGULATOR"/>
    <property type="match status" value="1"/>
</dbReference>
<dbReference type="RefSeq" id="WP_131305258.1">
    <property type="nucleotide sequence ID" value="NZ_SJFN01000002.1"/>
</dbReference>